<feature type="domain" description="Acylphosphatase-like" evidence="7">
    <location>
        <begin position="3"/>
        <end position="90"/>
    </location>
</feature>
<keyword evidence="5" id="KW-0378">Hydrolase</keyword>
<dbReference type="Pfam" id="PF00708">
    <property type="entry name" value="Acylphosphatase"/>
    <property type="match status" value="1"/>
</dbReference>
<protein>
    <recommendedName>
        <fullName evidence="3 5">acylphosphatase</fullName>
        <ecNumber evidence="2 5">3.6.1.7</ecNumber>
    </recommendedName>
</protein>
<dbReference type="NCBIfam" id="NF011019">
    <property type="entry name" value="PRK14448.1"/>
    <property type="match status" value="1"/>
</dbReference>
<evidence type="ECO:0000256" key="3">
    <source>
        <dbReference type="ARBA" id="ARBA00015991"/>
    </source>
</evidence>
<dbReference type="GO" id="GO:0003998">
    <property type="term" value="F:acylphosphatase activity"/>
    <property type="evidence" value="ECO:0007669"/>
    <property type="project" value="UniProtKB-EC"/>
</dbReference>
<evidence type="ECO:0000259" key="7">
    <source>
        <dbReference type="PROSITE" id="PS51160"/>
    </source>
</evidence>
<dbReference type="PANTHER" id="PTHR47268:SF4">
    <property type="entry name" value="ACYLPHOSPHATASE"/>
    <property type="match status" value="1"/>
</dbReference>
<evidence type="ECO:0000256" key="5">
    <source>
        <dbReference type="PROSITE-ProRule" id="PRU00520"/>
    </source>
</evidence>
<evidence type="ECO:0000256" key="6">
    <source>
        <dbReference type="RuleBase" id="RU004168"/>
    </source>
</evidence>
<evidence type="ECO:0000313" key="8">
    <source>
        <dbReference type="EMBL" id="RDF10397.1"/>
    </source>
</evidence>
<evidence type="ECO:0000256" key="1">
    <source>
        <dbReference type="ARBA" id="ARBA00005614"/>
    </source>
</evidence>
<comment type="similarity">
    <text evidence="1 6">Belongs to the acylphosphatase family.</text>
</comment>
<feature type="active site" evidence="5">
    <location>
        <position position="36"/>
    </location>
</feature>
<dbReference type="InterPro" id="IPR001792">
    <property type="entry name" value="Acylphosphatase-like_dom"/>
</dbReference>
<comment type="caution">
    <text evidence="8">The sequence shown here is derived from an EMBL/GenBank/DDBJ whole genome shotgun (WGS) entry which is preliminary data.</text>
</comment>
<accession>A0A369ZSX9</accession>
<evidence type="ECO:0000256" key="4">
    <source>
        <dbReference type="ARBA" id="ARBA00047645"/>
    </source>
</evidence>
<dbReference type="InterPro" id="IPR036046">
    <property type="entry name" value="Acylphosphatase-like_dom_sf"/>
</dbReference>
<sequence length="90" mass="10250">MITKQFFIFGRVQGVGFRFFTLQEASKLGIKGTVRNRIDGSVEVIAQGTEDQISLMRAWLLDGPQIAKVERVVENNYVETRELERFSIIG</sequence>
<dbReference type="Proteomes" id="UP000253945">
    <property type="component" value="Unassembled WGS sequence"/>
</dbReference>
<gene>
    <name evidence="8" type="ORF">DPV92_05200</name>
</gene>
<comment type="catalytic activity">
    <reaction evidence="4 5">
        <text>an acyl phosphate + H2O = a carboxylate + phosphate + H(+)</text>
        <dbReference type="Rhea" id="RHEA:14965"/>
        <dbReference type="ChEBI" id="CHEBI:15377"/>
        <dbReference type="ChEBI" id="CHEBI:15378"/>
        <dbReference type="ChEBI" id="CHEBI:29067"/>
        <dbReference type="ChEBI" id="CHEBI:43474"/>
        <dbReference type="ChEBI" id="CHEBI:59918"/>
        <dbReference type="EC" id="3.6.1.7"/>
    </reaction>
</comment>
<evidence type="ECO:0000313" key="9">
    <source>
        <dbReference type="Proteomes" id="UP000253945"/>
    </source>
</evidence>
<dbReference type="Gene3D" id="3.30.70.100">
    <property type="match status" value="1"/>
</dbReference>
<proteinExistence type="inferred from homology"/>
<evidence type="ECO:0000256" key="2">
    <source>
        <dbReference type="ARBA" id="ARBA00012150"/>
    </source>
</evidence>
<name>A0A369ZSX9_9PAST</name>
<dbReference type="SUPFAM" id="SSF54975">
    <property type="entry name" value="Acylphosphatase/BLUF domain-like"/>
    <property type="match status" value="1"/>
</dbReference>
<dbReference type="InterPro" id="IPR017968">
    <property type="entry name" value="Acylphosphatase_CS"/>
</dbReference>
<keyword evidence="9" id="KW-1185">Reference proteome</keyword>
<dbReference type="PANTHER" id="PTHR47268">
    <property type="entry name" value="ACYLPHOSPHATASE"/>
    <property type="match status" value="1"/>
</dbReference>
<dbReference type="PROSITE" id="PS00150">
    <property type="entry name" value="ACYLPHOSPHATASE_1"/>
    <property type="match status" value="1"/>
</dbReference>
<dbReference type="EMBL" id="QEQF01000004">
    <property type="protein sequence ID" value="RDF10397.1"/>
    <property type="molecule type" value="Genomic_DNA"/>
</dbReference>
<feature type="active site" evidence="5">
    <location>
        <position position="18"/>
    </location>
</feature>
<dbReference type="PROSITE" id="PS51160">
    <property type="entry name" value="ACYLPHOSPHATASE_3"/>
    <property type="match status" value="1"/>
</dbReference>
<dbReference type="PRINTS" id="PR00112">
    <property type="entry name" value="ACYLPHPHTASE"/>
</dbReference>
<dbReference type="EC" id="3.6.1.7" evidence="2 5"/>
<organism evidence="8 9">
    <name type="scientific">Haemophilus paraphrohaemolyticus</name>
    <dbReference type="NCBI Taxonomy" id="736"/>
    <lineage>
        <taxon>Bacteria</taxon>
        <taxon>Pseudomonadati</taxon>
        <taxon>Pseudomonadota</taxon>
        <taxon>Gammaproteobacteria</taxon>
        <taxon>Pasteurellales</taxon>
        <taxon>Pasteurellaceae</taxon>
        <taxon>Haemophilus</taxon>
    </lineage>
</organism>
<dbReference type="AlphaFoldDB" id="A0A369ZSX9"/>
<dbReference type="RefSeq" id="WP_111353972.1">
    <property type="nucleotide sequence ID" value="NZ_QEQF01000004.1"/>
</dbReference>
<dbReference type="InterPro" id="IPR020456">
    <property type="entry name" value="Acylphosphatase"/>
</dbReference>
<reference evidence="8 9" key="1">
    <citation type="submission" date="2018-05" db="EMBL/GenBank/DDBJ databases">
        <title>Draft Genome Sequences for a Diverse set of 7 Haemophilus Species.</title>
        <authorList>
            <person name="Nichols M."/>
            <person name="Topaz N."/>
            <person name="Wang X."/>
            <person name="Wang X."/>
            <person name="Boxrud D."/>
        </authorList>
    </citation>
    <scope>NUCLEOTIDE SEQUENCE [LARGE SCALE GENOMIC DNA]</scope>
    <source>
        <strain evidence="8 9">C2014016342</strain>
    </source>
</reference>